<sequence length="199" mass="22221">RKLTSFSVGLNHTQKILGGVATLNPVFTRGMSWFDAESDHGKRDDQPKSQFRKFSLSASFQRPVTDGLWWLSSAYGQWSPDRLHGAEQLSIGGESSVRGFKEQYLSGNNGGYLRNELNWSLFTLPYIGQVNAIAAVDGGWLHSDRYDRYSSGTLWGSAIGLSAAGTWYSSQFTLGIPLQYPDWLAPDHLVIYYRLALAF</sequence>
<dbReference type="GO" id="GO:0008320">
    <property type="term" value="F:protein transmembrane transporter activity"/>
    <property type="evidence" value="ECO:0007669"/>
    <property type="project" value="TreeGrafter"/>
</dbReference>
<dbReference type="PANTHER" id="PTHR34597">
    <property type="entry name" value="SLR1661 PROTEIN"/>
    <property type="match status" value="1"/>
</dbReference>
<comment type="caution">
    <text evidence="2">The sequence shown here is derived from an EMBL/GenBank/DDBJ whole genome shotgun (WGS) entry which is preliminary data.</text>
</comment>
<dbReference type="InterPro" id="IPR051544">
    <property type="entry name" value="TPS_OM_transporter"/>
</dbReference>
<dbReference type="Proteomes" id="UP000028630">
    <property type="component" value="Unassembled WGS sequence"/>
</dbReference>
<dbReference type="Gene3D" id="2.40.160.50">
    <property type="entry name" value="membrane protein fhac: a member of the omp85/tpsb transporter family"/>
    <property type="match status" value="1"/>
</dbReference>
<dbReference type="eggNOG" id="COG2831">
    <property type="taxonomic scope" value="Bacteria"/>
</dbReference>
<dbReference type="PANTHER" id="PTHR34597:SF3">
    <property type="entry name" value="OUTER MEMBRANE TRANSPORTER CDIB"/>
    <property type="match status" value="1"/>
</dbReference>
<reference evidence="3" key="1">
    <citation type="submission" date="2014-05" db="EMBL/GenBank/DDBJ databases">
        <title>ATOL: Assembling a taxonomically balanced genome-scale reconstruction of the evolutionary history of the Enterobacteriaceae.</title>
        <authorList>
            <person name="Plunkett G. III"/>
            <person name="Neeno-Eckwall E.C."/>
            <person name="Glasner J.D."/>
            <person name="Perna N.T."/>
        </authorList>
    </citation>
    <scope>NUCLEOTIDE SEQUENCE [LARGE SCALE GENOMIC DNA]</scope>
    <source>
        <strain evidence="3">ATCC 49490</strain>
    </source>
</reference>
<dbReference type="InterPro" id="IPR005565">
    <property type="entry name" value="Hemolysn_activator_HlyB_C"/>
</dbReference>
<accession>A0A085AAB5</accession>
<evidence type="ECO:0000259" key="1">
    <source>
        <dbReference type="Pfam" id="PF03865"/>
    </source>
</evidence>
<dbReference type="GO" id="GO:0046819">
    <property type="term" value="P:protein secretion by the type V secretion system"/>
    <property type="evidence" value="ECO:0007669"/>
    <property type="project" value="TreeGrafter"/>
</dbReference>
<organism evidence="2 3">
    <name type="scientific">Trabulsiella guamensis ATCC 49490</name>
    <dbReference type="NCBI Taxonomy" id="1005994"/>
    <lineage>
        <taxon>Bacteria</taxon>
        <taxon>Pseudomonadati</taxon>
        <taxon>Pseudomonadota</taxon>
        <taxon>Gammaproteobacteria</taxon>
        <taxon>Enterobacterales</taxon>
        <taxon>Enterobacteriaceae</taxon>
        <taxon>Trabulsiella</taxon>
    </lineage>
</organism>
<dbReference type="RefSeq" id="WP_038156363.1">
    <property type="nucleotide sequence ID" value="NZ_JMTB01000067.1"/>
</dbReference>
<proteinExistence type="predicted"/>
<keyword evidence="3" id="KW-1185">Reference proteome</keyword>
<feature type="non-terminal residue" evidence="2">
    <location>
        <position position="1"/>
    </location>
</feature>
<evidence type="ECO:0000313" key="2">
    <source>
        <dbReference type="EMBL" id="KFC07160.1"/>
    </source>
</evidence>
<protein>
    <submittedName>
        <fullName evidence="2">Channel-forming transporter/TpsB family cytolysins activator</fullName>
    </submittedName>
</protein>
<dbReference type="EMBL" id="JMTB01000067">
    <property type="protein sequence ID" value="KFC07160.1"/>
    <property type="molecule type" value="Genomic_DNA"/>
</dbReference>
<dbReference type="Pfam" id="PF03865">
    <property type="entry name" value="ShlB"/>
    <property type="match status" value="1"/>
</dbReference>
<evidence type="ECO:0000313" key="3">
    <source>
        <dbReference type="Proteomes" id="UP000028630"/>
    </source>
</evidence>
<name>A0A085AAB5_9ENTR</name>
<dbReference type="AlphaFoldDB" id="A0A085AAB5"/>
<dbReference type="GO" id="GO:0098046">
    <property type="term" value="C:type V protein secretion system complex"/>
    <property type="evidence" value="ECO:0007669"/>
    <property type="project" value="TreeGrafter"/>
</dbReference>
<feature type="domain" description="Haemolysin activator HlyB C-terminal" evidence="1">
    <location>
        <begin position="1"/>
        <end position="162"/>
    </location>
</feature>
<gene>
    <name evidence="2" type="ORF">GTGU_02082</name>
</gene>